<feature type="coiled-coil region" evidence="13">
    <location>
        <begin position="262"/>
        <end position="299"/>
    </location>
</feature>
<dbReference type="EC" id="2.7.13.3" evidence="3"/>
<keyword evidence="9 18" id="KW-0067">ATP-binding</keyword>
<evidence type="ECO:0000256" key="11">
    <source>
        <dbReference type="ARBA" id="ARBA00023136"/>
    </source>
</evidence>
<dbReference type="CDD" id="cd16922">
    <property type="entry name" value="HATPase_EvgS-ArcB-TorS-like"/>
    <property type="match status" value="1"/>
</dbReference>
<evidence type="ECO:0000256" key="4">
    <source>
        <dbReference type="ARBA" id="ARBA00022475"/>
    </source>
</evidence>
<dbReference type="SUPFAM" id="SSF55785">
    <property type="entry name" value="PYP-like sensor domain (PAS domain)"/>
    <property type="match status" value="1"/>
</dbReference>
<dbReference type="SUPFAM" id="SSF55874">
    <property type="entry name" value="ATPase domain of HSP90 chaperone/DNA topoisomerase II/histidine kinase"/>
    <property type="match status" value="1"/>
</dbReference>
<evidence type="ECO:0000256" key="6">
    <source>
        <dbReference type="ARBA" id="ARBA00022679"/>
    </source>
</evidence>
<dbReference type="InterPro" id="IPR004358">
    <property type="entry name" value="Sig_transdc_His_kin-like_C"/>
</dbReference>
<sequence>MPNFLKRTIRRQFFFLMMGVSVTAFIGIAGIFIFTNAVKTEYFEQREELTEKGSLLSDMQENVYQMVVHMRGYAAFGNTDELSKSEFYNENLQKNLVEYQQLNLSEEERVIVNEMEAFQDSYWNDLLPFMQPLIESNDYQALKEASRTTSSTTLVNELLDEIGEVNSSIEVKLMDSQDSFLNTINYTNYFLLLFLVLIFLVLSLAARSLTKMIANPISELSKASKLLAKGEHIKVTRLNRLDELGTLSHSFADMAYEIKDREDNLSKQNNQLKVQAVQLENTKQTLERYNQLNHALSIAQNQQQLLDQVIGDLAVIYHFDHGVLFTLESEDFATIGIEADTFKGSIQSYFATVIHRLKKNSQPFVTEREAIQGEFGYKTNAICYDFHAPIISADKELIAVLVCTRVASNFTDSEIEELLGILNRVSLSLEKITYFEQTENSRQLNQDIIDNINEGIQFVDVQGDLVQFNQKWLEFFQLNETYHINKLYTGSVWLEQTARHVKSKDGFITYLQNVMFTDNHSGTHYQFEVENSHSSRVIIVYSEAVYRQDTRIGTLFVYRDITAEYEVDQMKSDLVSTVSHELRTPLASVLGYTELMINKELKPDRQERYLKTIHKEAQRLTNLINDFLDLQRMEAGRQEYKFEKVDMIEVASEVVESFQVNHTTHSIKLIDQSNISFVQADPQSLRQLFNNLIGNAIKFSPDGGDVVLSFNNSNENLFVHISDKGIGIPDYELKRLFTKFHRIDNSSQRKIGGTGLGLAICKEIVEAHGGKIAVRSELNKGSVFTITIPLDQTVKNLEIIDENHLLPEIILIEDDESLSQLLEDELRDSGFFVKKYTDGESVIKSLDSIKPDGFVVDLMLGKGMTGWDVIQEIKKQDHLSNIPIFISSALEQNEKGQELGIEHYLTKPYPPNKLSTVILQTMLQYEKTGQILYAKDYNDNTPS</sequence>
<evidence type="ECO:0000259" key="16">
    <source>
        <dbReference type="PROSITE" id="PS50110"/>
    </source>
</evidence>
<comment type="subcellular location">
    <subcellularLocation>
        <location evidence="2">Cell membrane</location>
        <topology evidence="2">Multi-pass membrane protein</topology>
    </subcellularLocation>
</comment>
<evidence type="ECO:0000256" key="14">
    <source>
        <dbReference type="SAM" id="Phobius"/>
    </source>
</evidence>
<evidence type="ECO:0000256" key="10">
    <source>
        <dbReference type="ARBA" id="ARBA00023012"/>
    </source>
</evidence>
<evidence type="ECO:0000313" key="19">
    <source>
        <dbReference type="Proteomes" id="UP001235343"/>
    </source>
</evidence>
<feature type="domain" description="Histidine kinase" evidence="15">
    <location>
        <begin position="577"/>
        <end position="792"/>
    </location>
</feature>
<dbReference type="InterPro" id="IPR036890">
    <property type="entry name" value="HATPase_C_sf"/>
</dbReference>
<dbReference type="Proteomes" id="UP001235343">
    <property type="component" value="Unassembled WGS sequence"/>
</dbReference>
<protein>
    <recommendedName>
        <fullName evidence="3">histidine kinase</fullName>
        <ecNumber evidence="3">2.7.13.3</ecNumber>
    </recommendedName>
</protein>
<feature type="modified residue" description="4-aspartylphosphate" evidence="12">
    <location>
        <position position="857"/>
    </location>
</feature>
<gene>
    <name evidence="18" type="ORF">QQS35_20900</name>
</gene>
<keyword evidence="7" id="KW-0547">Nucleotide-binding</keyword>
<feature type="domain" description="HAMP" evidence="17">
    <location>
        <begin position="211"/>
        <end position="263"/>
    </location>
</feature>
<dbReference type="Pfam" id="PF02518">
    <property type="entry name" value="HATPase_c"/>
    <property type="match status" value="1"/>
</dbReference>
<dbReference type="InterPro" id="IPR001789">
    <property type="entry name" value="Sig_transdc_resp-reg_receiver"/>
</dbReference>
<feature type="transmembrane region" description="Helical" evidence="14">
    <location>
        <begin position="12"/>
        <end position="34"/>
    </location>
</feature>
<keyword evidence="6" id="KW-0808">Transferase</keyword>
<dbReference type="PANTHER" id="PTHR43547:SF2">
    <property type="entry name" value="HYBRID SIGNAL TRANSDUCTION HISTIDINE KINASE C"/>
    <property type="match status" value="1"/>
</dbReference>
<keyword evidence="11 14" id="KW-0472">Membrane</keyword>
<organism evidence="18 19">
    <name type="scientific">Aquibacillus rhizosphaerae</name>
    <dbReference type="NCBI Taxonomy" id="3051431"/>
    <lineage>
        <taxon>Bacteria</taxon>
        <taxon>Bacillati</taxon>
        <taxon>Bacillota</taxon>
        <taxon>Bacilli</taxon>
        <taxon>Bacillales</taxon>
        <taxon>Bacillaceae</taxon>
        <taxon>Aquibacillus</taxon>
    </lineage>
</organism>
<dbReference type="Gene3D" id="1.10.287.130">
    <property type="match status" value="1"/>
</dbReference>
<dbReference type="InterPro" id="IPR036097">
    <property type="entry name" value="HisK_dim/P_sf"/>
</dbReference>
<evidence type="ECO:0000256" key="5">
    <source>
        <dbReference type="ARBA" id="ARBA00022553"/>
    </source>
</evidence>
<name>A0ABT7LBV1_9BACI</name>
<dbReference type="InterPro" id="IPR035965">
    <property type="entry name" value="PAS-like_dom_sf"/>
</dbReference>
<dbReference type="InterPro" id="IPR005467">
    <property type="entry name" value="His_kinase_dom"/>
</dbReference>
<dbReference type="PROSITE" id="PS50109">
    <property type="entry name" value="HIS_KIN"/>
    <property type="match status" value="1"/>
</dbReference>
<evidence type="ECO:0000256" key="3">
    <source>
        <dbReference type="ARBA" id="ARBA00012438"/>
    </source>
</evidence>
<keyword evidence="13" id="KW-0175">Coiled coil</keyword>
<keyword evidence="5 12" id="KW-0597">Phosphoprotein</keyword>
<dbReference type="SMART" id="SM00448">
    <property type="entry name" value="REC"/>
    <property type="match status" value="1"/>
</dbReference>
<dbReference type="PRINTS" id="PR00344">
    <property type="entry name" value="BCTRLSENSOR"/>
</dbReference>
<keyword evidence="4" id="KW-1003">Cell membrane</keyword>
<dbReference type="Gene3D" id="3.30.450.20">
    <property type="entry name" value="PAS domain"/>
    <property type="match status" value="1"/>
</dbReference>
<dbReference type="PROSITE" id="PS50110">
    <property type="entry name" value="RESPONSE_REGULATORY"/>
    <property type="match status" value="1"/>
</dbReference>
<comment type="catalytic activity">
    <reaction evidence="1">
        <text>ATP + protein L-histidine = ADP + protein N-phospho-L-histidine.</text>
        <dbReference type="EC" id="2.7.13.3"/>
    </reaction>
</comment>
<dbReference type="CDD" id="cd06225">
    <property type="entry name" value="HAMP"/>
    <property type="match status" value="1"/>
</dbReference>
<dbReference type="Gene3D" id="3.30.450.40">
    <property type="match status" value="1"/>
</dbReference>
<dbReference type="SMART" id="SM00387">
    <property type="entry name" value="HATPase_c"/>
    <property type="match status" value="1"/>
</dbReference>
<dbReference type="InterPro" id="IPR011006">
    <property type="entry name" value="CheY-like_superfamily"/>
</dbReference>
<feature type="transmembrane region" description="Helical" evidence="14">
    <location>
        <begin position="186"/>
        <end position="206"/>
    </location>
</feature>
<dbReference type="Gene3D" id="6.10.340.10">
    <property type="match status" value="1"/>
</dbReference>
<evidence type="ECO:0000259" key="17">
    <source>
        <dbReference type="PROSITE" id="PS50885"/>
    </source>
</evidence>
<evidence type="ECO:0000256" key="8">
    <source>
        <dbReference type="ARBA" id="ARBA00022777"/>
    </source>
</evidence>
<dbReference type="Gene3D" id="3.40.50.2300">
    <property type="match status" value="1"/>
</dbReference>
<dbReference type="SMART" id="SM00388">
    <property type="entry name" value="HisKA"/>
    <property type="match status" value="1"/>
</dbReference>
<keyword evidence="8" id="KW-0418">Kinase</keyword>
<keyword evidence="19" id="KW-1185">Reference proteome</keyword>
<dbReference type="RefSeq" id="WP_285934192.1">
    <property type="nucleotide sequence ID" value="NZ_JASTZU010000063.1"/>
</dbReference>
<keyword evidence="10" id="KW-0902">Two-component regulatory system</keyword>
<accession>A0ABT7LBV1</accession>
<keyword evidence="14" id="KW-1133">Transmembrane helix</keyword>
<evidence type="ECO:0000256" key="13">
    <source>
        <dbReference type="SAM" id="Coils"/>
    </source>
</evidence>
<dbReference type="PANTHER" id="PTHR43547">
    <property type="entry name" value="TWO-COMPONENT HISTIDINE KINASE"/>
    <property type="match status" value="1"/>
</dbReference>
<evidence type="ECO:0000256" key="2">
    <source>
        <dbReference type="ARBA" id="ARBA00004651"/>
    </source>
</evidence>
<evidence type="ECO:0000256" key="12">
    <source>
        <dbReference type="PROSITE-ProRule" id="PRU00169"/>
    </source>
</evidence>
<dbReference type="InterPro" id="IPR003661">
    <property type="entry name" value="HisK_dim/P_dom"/>
</dbReference>
<evidence type="ECO:0000259" key="15">
    <source>
        <dbReference type="PROSITE" id="PS50109"/>
    </source>
</evidence>
<reference evidence="18 19" key="1">
    <citation type="submission" date="2023-06" db="EMBL/GenBank/DDBJ databases">
        <title>Aquibacillus rhizosphaerae LR5S19.</title>
        <authorList>
            <person name="Sun J.-Q."/>
        </authorList>
    </citation>
    <scope>NUCLEOTIDE SEQUENCE [LARGE SCALE GENOMIC DNA]</scope>
    <source>
        <strain evidence="18 19">LR5S19</strain>
    </source>
</reference>
<dbReference type="SUPFAM" id="SSF47384">
    <property type="entry name" value="Homodimeric domain of signal transducing histidine kinase"/>
    <property type="match status" value="1"/>
</dbReference>
<dbReference type="Gene3D" id="3.30.565.10">
    <property type="entry name" value="Histidine kinase-like ATPase, C-terminal domain"/>
    <property type="match status" value="1"/>
</dbReference>
<dbReference type="CDD" id="cd00082">
    <property type="entry name" value="HisKA"/>
    <property type="match status" value="1"/>
</dbReference>
<evidence type="ECO:0000256" key="1">
    <source>
        <dbReference type="ARBA" id="ARBA00000085"/>
    </source>
</evidence>
<dbReference type="GO" id="GO:0005524">
    <property type="term" value="F:ATP binding"/>
    <property type="evidence" value="ECO:0007669"/>
    <property type="project" value="UniProtKB-KW"/>
</dbReference>
<keyword evidence="14" id="KW-0812">Transmembrane</keyword>
<dbReference type="EMBL" id="JASTZU010000063">
    <property type="protein sequence ID" value="MDL4842899.1"/>
    <property type="molecule type" value="Genomic_DNA"/>
</dbReference>
<comment type="caution">
    <text evidence="18">The sequence shown here is derived from an EMBL/GenBank/DDBJ whole genome shotgun (WGS) entry which is preliminary data.</text>
</comment>
<dbReference type="PROSITE" id="PS50885">
    <property type="entry name" value="HAMP"/>
    <property type="match status" value="1"/>
</dbReference>
<evidence type="ECO:0000256" key="9">
    <source>
        <dbReference type="ARBA" id="ARBA00022840"/>
    </source>
</evidence>
<dbReference type="InterPro" id="IPR003594">
    <property type="entry name" value="HATPase_dom"/>
</dbReference>
<evidence type="ECO:0000256" key="7">
    <source>
        <dbReference type="ARBA" id="ARBA00022741"/>
    </source>
</evidence>
<dbReference type="Pfam" id="PF00512">
    <property type="entry name" value="HisKA"/>
    <property type="match status" value="1"/>
</dbReference>
<dbReference type="SUPFAM" id="SSF55781">
    <property type="entry name" value="GAF domain-like"/>
    <property type="match status" value="1"/>
</dbReference>
<proteinExistence type="predicted"/>
<dbReference type="Pfam" id="PF00072">
    <property type="entry name" value="Response_reg"/>
    <property type="match status" value="1"/>
</dbReference>
<feature type="domain" description="Response regulatory" evidence="16">
    <location>
        <begin position="808"/>
        <end position="922"/>
    </location>
</feature>
<dbReference type="SUPFAM" id="SSF52172">
    <property type="entry name" value="CheY-like"/>
    <property type="match status" value="1"/>
</dbReference>
<dbReference type="InterPro" id="IPR029016">
    <property type="entry name" value="GAF-like_dom_sf"/>
</dbReference>
<dbReference type="InterPro" id="IPR003660">
    <property type="entry name" value="HAMP_dom"/>
</dbReference>
<evidence type="ECO:0000313" key="18">
    <source>
        <dbReference type="EMBL" id="MDL4842899.1"/>
    </source>
</evidence>